<feature type="domain" description="O-methyltransferase C-terminal" evidence="4">
    <location>
        <begin position="190"/>
        <end position="360"/>
    </location>
</feature>
<dbReference type="OrthoDB" id="1606438at2759"/>
<evidence type="ECO:0000259" key="4">
    <source>
        <dbReference type="Pfam" id="PF00891"/>
    </source>
</evidence>
<evidence type="ECO:0000313" key="7">
    <source>
        <dbReference type="Proteomes" id="UP000217199"/>
    </source>
</evidence>
<keyword evidence="1 6" id="KW-0489">Methyltransferase</keyword>
<organism evidence="6 7">
    <name type="scientific">Pyrrhoderma noxium</name>
    <dbReference type="NCBI Taxonomy" id="2282107"/>
    <lineage>
        <taxon>Eukaryota</taxon>
        <taxon>Fungi</taxon>
        <taxon>Dikarya</taxon>
        <taxon>Basidiomycota</taxon>
        <taxon>Agaricomycotina</taxon>
        <taxon>Agaricomycetes</taxon>
        <taxon>Hymenochaetales</taxon>
        <taxon>Hymenochaetaceae</taxon>
        <taxon>Pyrrhoderma</taxon>
    </lineage>
</organism>
<proteinExistence type="predicted"/>
<dbReference type="InterPro" id="IPR036390">
    <property type="entry name" value="WH_DNA-bd_sf"/>
</dbReference>
<dbReference type="Gene3D" id="1.10.10.10">
    <property type="entry name" value="Winged helix-like DNA-binding domain superfamily/Winged helix DNA-binding domain"/>
    <property type="match status" value="1"/>
</dbReference>
<evidence type="ECO:0000256" key="2">
    <source>
        <dbReference type="ARBA" id="ARBA00022679"/>
    </source>
</evidence>
<dbReference type="PANTHER" id="PTHR43712">
    <property type="entry name" value="PUTATIVE (AFU_ORTHOLOGUE AFUA_4G14580)-RELATED"/>
    <property type="match status" value="1"/>
</dbReference>
<evidence type="ECO:0000256" key="3">
    <source>
        <dbReference type="ARBA" id="ARBA00022691"/>
    </source>
</evidence>
<dbReference type="PROSITE" id="PS51683">
    <property type="entry name" value="SAM_OMT_II"/>
    <property type="match status" value="1"/>
</dbReference>
<evidence type="ECO:0000259" key="5">
    <source>
        <dbReference type="Pfam" id="PF08100"/>
    </source>
</evidence>
<dbReference type="EMBL" id="NBII01000004">
    <property type="protein sequence ID" value="PAV19348.1"/>
    <property type="molecule type" value="Genomic_DNA"/>
</dbReference>
<comment type="caution">
    <text evidence="6">The sequence shown here is derived from an EMBL/GenBank/DDBJ whole genome shotgun (WGS) entry which is preliminary data.</text>
</comment>
<protein>
    <submittedName>
        <fullName evidence="6">S-adenosyl-L-methionine-dependent methyltransferase</fullName>
    </submittedName>
</protein>
<dbReference type="Pfam" id="PF00891">
    <property type="entry name" value="Methyltransf_2"/>
    <property type="match status" value="1"/>
</dbReference>
<sequence>MSTPQDAKSQLDALVSLISASVSTFTSEYQTAGISLPSLDDIPSASSSSVNSSAKLSEEAKARVVKAVKTIEAACAQLTATVSSPGHIILNKATAYEESACLRAVNDAKIADLLDSKPDGVHVSDLAKSTGLEEDKLSRILRLLSTTHVFQEVRPDVFANNRVSAELLSRKSGGPVVDIVTNEQLKTAAYLGDYVREENPPFQHIYGKTVMEYFTDPNSRQRREIWARGIAGWIDLAGEEGLHKVYPWSSKLSKPFKICDVGAGNGHVMLDLVKEFESSPIQTIVQDLPPTLELSKDFWGKNYPKAVNDRRVEFVPINFFEEEPVEGCDVYYMRFCLHNWSDELFVKIVSNIAGAMKKKGPECRFLMHDIVLDHPVKDIKLASIADGEPAPAPLLPNYGVSRFREYAGDLNMMVLLNAKERSLAQITGLSRQAGLVLENTYRTGDASILEFKLEQI</sequence>
<dbReference type="STRING" id="2282107.A0A286UIH5"/>
<accession>A0A286UIH5</accession>
<dbReference type="InParanoid" id="A0A286UIH5"/>
<dbReference type="InterPro" id="IPR016461">
    <property type="entry name" value="COMT-like"/>
</dbReference>
<dbReference type="PANTHER" id="PTHR43712:SF2">
    <property type="entry name" value="O-METHYLTRANSFERASE CICE"/>
    <property type="match status" value="1"/>
</dbReference>
<dbReference type="SUPFAM" id="SSF53335">
    <property type="entry name" value="S-adenosyl-L-methionine-dependent methyltransferases"/>
    <property type="match status" value="1"/>
</dbReference>
<dbReference type="InterPro" id="IPR001077">
    <property type="entry name" value="COMT_C"/>
</dbReference>
<dbReference type="InterPro" id="IPR029063">
    <property type="entry name" value="SAM-dependent_MTases_sf"/>
</dbReference>
<evidence type="ECO:0000256" key="1">
    <source>
        <dbReference type="ARBA" id="ARBA00022603"/>
    </source>
</evidence>
<dbReference type="Pfam" id="PF08100">
    <property type="entry name" value="Dimerisation"/>
    <property type="match status" value="1"/>
</dbReference>
<keyword evidence="2" id="KW-0808">Transferase</keyword>
<dbReference type="InterPro" id="IPR036388">
    <property type="entry name" value="WH-like_DNA-bd_sf"/>
</dbReference>
<dbReference type="AlphaFoldDB" id="A0A286UIH5"/>
<dbReference type="SUPFAM" id="SSF46785">
    <property type="entry name" value="Winged helix' DNA-binding domain"/>
    <property type="match status" value="1"/>
</dbReference>
<reference evidence="6 7" key="1">
    <citation type="journal article" date="2017" name="Mol. Ecol.">
        <title>Comparative and population genomic landscape of Phellinus noxius: A hypervariable fungus causing root rot in trees.</title>
        <authorList>
            <person name="Chung C.L."/>
            <person name="Lee T.J."/>
            <person name="Akiba M."/>
            <person name="Lee H.H."/>
            <person name="Kuo T.H."/>
            <person name="Liu D."/>
            <person name="Ke H.M."/>
            <person name="Yokoi T."/>
            <person name="Roa M.B."/>
            <person name="Lu M.J."/>
            <person name="Chang Y.Y."/>
            <person name="Ann P.J."/>
            <person name="Tsai J.N."/>
            <person name="Chen C.Y."/>
            <person name="Tzean S.S."/>
            <person name="Ota Y."/>
            <person name="Hattori T."/>
            <person name="Sahashi N."/>
            <person name="Liou R.F."/>
            <person name="Kikuchi T."/>
            <person name="Tsai I.J."/>
        </authorList>
    </citation>
    <scope>NUCLEOTIDE SEQUENCE [LARGE SCALE GENOMIC DNA]</scope>
    <source>
        <strain evidence="6 7">FFPRI411160</strain>
    </source>
</reference>
<dbReference type="GO" id="GO:0008171">
    <property type="term" value="F:O-methyltransferase activity"/>
    <property type="evidence" value="ECO:0007669"/>
    <property type="project" value="InterPro"/>
</dbReference>
<evidence type="ECO:0000313" key="6">
    <source>
        <dbReference type="EMBL" id="PAV19348.1"/>
    </source>
</evidence>
<dbReference type="GO" id="GO:0046983">
    <property type="term" value="F:protein dimerization activity"/>
    <property type="evidence" value="ECO:0007669"/>
    <property type="project" value="InterPro"/>
</dbReference>
<gene>
    <name evidence="6" type="ORF">PNOK_0428200</name>
</gene>
<keyword evidence="3" id="KW-0949">S-adenosyl-L-methionine</keyword>
<dbReference type="Gene3D" id="3.40.50.150">
    <property type="entry name" value="Vaccinia Virus protein VP39"/>
    <property type="match status" value="1"/>
</dbReference>
<keyword evidence="7" id="KW-1185">Reference proteome</keyword>
<name>A0A286UIH5_9AGAM</name>
<feature type="domain" description="O-methyltransferase dimerisation" evidence="5">
    <location>
        <begin position="95"/>
        <end position="169"/>
    </location>
</feature>
<dbReference type="GO" id="GO:0032259">
    <property type="term" value="P:methylation"/>
    <property type="evidence" value="ECO:0007669"/>
    <property type="project" value="UniProtKB-KW"/>
</dbReference>
<dbReference type="InterPro" id="IPR012967">
    <property type="entry name" value="COMT_dimerisation"/>
</dbReference>
<dbReference type="Proteomes" id="UP000217199">
    <property type="component" value="Unassembled WGS sequence"/>
</dbReference>